<keyword evidence="8" id="KW-1185">Reference proteome</keyword>
<dbReference type="PANTHER" id="PTHR42790:SF19">
    <property type="entry name" value="KYNURENINE_ALPHA-AMINOADIPATE AMINOTRANSFERASE, MITOCHONDRIAL"/>
    <property type="match status" value="1"/>
</dbReference>
<sequence length="427" mass="46581">MLRSDTLHRSLSDPAVTSMGFLTEVAGRYPEAISFALGRPSDVSFEVPALHRYLSRFVSHLIDDLHYGEAGVRDVLFQYGSPKGFIQHLIARNLHVDEGIEVAPESIVVTVGCQEALFLVLRTLSRDRRDAVLAISPTYMGLTGAARLLDMPVLSVDGGVDGVDVAALRERVRSARSEGLRPRALYIIPDFANPAGVTMPTALRHELLEVADAENILLLEDNPYGLFRTTGRRPPTLKALDPEHQVVYLGSMAKTVFPAARVGYIVADQPVFHDRGGNSLLADELAKLKGALTVNTSSMGQAIVAGKLLENDGSLLRSNTAEISLYRRNLERLLKGLDHHFGDVPGVGWKAPDGGFFVVVSMPFPADDTLLEKSAREFGVLWTPMSYFYDGEGGQAQLRLSCSDLTLDDIDEGLRRLAALTTARSQT</sequence>
<evidence type="ECO:0000259" key="6">
    <source>
        <dbReference type="Pfam" id="PF00155"/>
    </source>
</evidence>
<dbReference type="AlphaFoldDB" id="A0A229RLC8"/>
<dbReference type="GO" id="GO:0008483">
    <property type="term" value="F:transaminase activity"/>
    <property type="evidence" value="ECO:0007669"/>
    <property type="project" value="UniProtKB-KW"/>
</dbReference>
<feature type="domain" description="Aminotransferase class I/classII large" evidence="6">
    <location>
        <begin position="87"/>
        <end position="417"/>
    </location>
</feature>
<keyword evidence="5" id="KW-0045">Antibiotic biosynthesis</keyword>
<proteinExistence type="predicted"/>
<evidence type="ECO:0000256" key="5">
    <source>
        <dbReference type="ARBA" id="ARBA00023194"/>
    </source>
</evidence>
<dbReference type="GO" id="GO:1901605">
    <property type="term" value="P:alpha-amino acid metabolic process"/>
    <property type="evidence" value="ECO:0007669"/>
    <property type="project" value="TreeGrafter"/>
</dbReference>
<dbReference type="CDD" id="cd00609">
    <property type="entry name" value="AAT_like"/>
    <property type="match status" value="1"/>
</dbReference>
<dbReference type="InterPro" id="IPR015421">
    <property type="entry name" value="PyrdxlP-dep_Trfase_major"/>
</dbReference>
<evidence type="ECO:0000313" key="8">
    <source>
        <dbReference type="Proteomes" id="UP000215563"/>
    </source>
</evidence>
<comment type="cofactor">
    <cofactor evidence="1">
        <name>pyridoxal 5'-phosphate</name>
        <dbReference type="ChEBI" id="CHEBI:597326"/>
    </cofactor>
</comment>
<organism evidence="7 8">
    <name type="scientific">Amycolatopsis alba DSM 44262</name>
    <dbReference type="NCBI Taxonomy" id="1125972"/>
    <lineage>
        <taxon>Bacteria</taxon>
        <taxon>Bacillati</taxon>
        <taxon>Actinomycetota</taxon>
        <taxon>Actinomycetes</taxon>
        <taxon>Pseudonocardiales</taxon>
        <taxon>Pseudonocardiaceae</taxon>
        <taxon>Amycolatopsis</taxon>
    </lineage>
</organism>
<name>A0A229RLC8_AMYAL</name>
<accession>A0A229RLC8</accession>
<keyword evidence="3" id="KW-0808">Transferase</keyword>
<dbReference type="InterPro" id="IPR004839">
    <property type="entry name" value="Aminotransferase_I/II_large"/>
</dbReference>
<protein>
    <submittedName>
        <fullName evidence="7">GntR family transcriptional regulator</fullName>
    </submittedName>
</protein>
<dbReference type="Proteomes" id="UP000215563">
    <property type="component" value="Unassembled WGS sequence"/>
</dbReference>
<dbReference type="GO" id="GO:0017000">
    <property type="term" value="P:antibiotic biosynthetic process"/>
    <property type="evidence" value="ECO:0007669"/>
    <property type="project" value="UniProtKB-KW"/>
</dbReference>
<evidence type="ECO:0000256" key="4">
    <source>
        <dbReference type="ARBA" id="ARBA00022898"/>
    </source>
</evidence>
<dbReference type="EMBL" id="NMQU01000076">
    <property type="protein sequence ID" value="OXM47365.1"/>
    <property type="molecule type" value="Genomic_DNA"/>
</dbReference>
<evidence type="ECO:0000256" key="2">
    <source>
        <dbReference type="ARBA" id="ARBA00022576"/>
    </source>
</evidence>
<dbReference type="PANTHER" id="PTHR42790">
    <property type="entry name" value="AMINOTRANSFERASE"/>
    <property type="match status" value="1"/>
</dbReference>
<dbReference type="Gene3D" id="3.40.640.10">
    <property type="entry name" value="Type I PLP-dependent aspartate aminotransferase-like (Major domain)"/>
    <property type="match status" value="1"/>
</dbReference>
<dbReference type="Pfam" id="PF00155">
    <property type="entry name" value="Aminotran_1_2"/>
    <property type="match status" value="1"/>
</dbReference>
<keyword evidence="2" id="KW-0032">Aminotransferase</keyword>
<dbReference type="InterPro" id="IPR015424">
    <property type="entry name" value="PyrdxlP-dep_Trfase"/>
</dbReference>
<evidence type="ECO:0000313" key="7">
    <source>
        <dbReference type="EMBL" id="OXM47365.1"/>
    </source>
</evidence>
<evidence type="ECO:0000256" key="3">
    <source>
        <dbReference type="ARBA" id="ARBA00022679"/>
    </source>
</evidence>
<reference evidence="7 8" key="1">
    <citation type="submission" date="2017-07" db="EMBL/GenBank/DDBJ databases">
        <title>Amycolatopsis alba DSM 44262 Genome sequencing and assembly.</title>
        <authorList>
            <person name="Kaur N."/>
            <person name="Mayilraj S."/>
        </authorList>
    </citation>
    <scope>NUCLEOTIDE SEQUENCE [LARGE SCALE GENOMIC DNA]</scope>
    <source>
        <strain evidence="7 8">DSM 44262</strain>
    </source>
</reference>
<keyword evidence="4" id="KW-0663">Pyridoxal phosphate</keyword>
<dbReference type="SUPFAM" id="SSF53383">
    <property type="entry name" value="PLP-dependent transferases"/>
    <property type="match status" value="1"/>
</dbReference>
<dbReference type="Gene3D" id="3.90.1150.10">
    <property type="entry name" value="Aspartate Aminotransferase, domain 1"/>
    <property type="match status" value="1"/>
</dbReference>
<dbReference type="GO" id="GO:0030170">
    <property type="term" value="F:pyridoxal phosphate binding"/>
    <property type="evidence" value="ECO:0007669"/>
    <property type="project" value="InterPro"/>
</dbReference>
<gene>
    <name evidence="7" type="ORF">CFP75_24305</name>
</gene>
<dbReference type="InterPro" id="IPR050859">
    <property type="entry name" value="Class-I_PLP-dep_aminotransf"/>
</dbReference>
<evidence type="ECO:0000256" key="1">
    <source>
        <dbReference type="ARBA" id="ARBA00001933"/>
    </source>
</evidence>
<dbReference type="InterPro" id="IPR015422">
    <property type="entry name" value="PyrdxlP-dep_Trfase_small"/>
</dbReference>
<comment type="caution">
    <text evidence="7">The sequence shown here is derived from an EMBL/GenBank/DDBJ whole genome shotgun (WGS) entry which is preliminary data.</text>
</comment>